<proteinExistence type="inferred from homology"/>
<keyword evidence="2" id="KW-0813">Transport</keyword>
<feature type="domain" description="ABC transporter" evidence="6">
    <location>
        <begin position="62"/>
        <end position="296"/>
    </location>
</feature>
<evidence type="ECO:0000256" key="5">
    <source>
        <dbReference type="SAM" id="MobiDB-lite"/>
    </source>
</evidence>
<comment type="similarity">
    <text evidence="1">Belongs to the ABC transporter superfamily.</text>
</comment>
<comment type="caution">
    <text evidence="7">The sequence shown here is derived from an EMBL/GenBank/DDBJ whole genome shotgun (WGS) entry which is preliminary data.</text>
</comment>
<dbReference type="InterPro" id="IPR003439">
    <property type="entry name" value="ABC_transporter-like_ATP-bd"/>
</dbReference>
<dbReference type="PANTHER" id="PTHR46743">
    <property type="entry name" value="TEICHOIC ACIDS EXPORT ATP-BINDING PROTEIN TAGH"/>
    <property type="match status" value="1"/>
</dbReference>
<dbReference type="Pfam" id="PF00005">
    <property type="entry name" value="ABC_tran"/>
    <property type="match status" value="1"/>
</dbReference>
<name>A0ABQ2B8M4_9MICO</name>
<dbReference type="InterPro" id="IPR027417">
    <property type="entry name" value="P-loop_NTPase"/>
</dbReference>
<evidence type="ECO:0000256" key="1">
    <source>
        <dbReference type="ARBA" id="ARBA00005417"/>
    </source>
</evidence>
<evidence type="ECO:0000313" key="8">
    <source>
        <dbReference type="Proteomes" id="UP000632535"/>
    </source>
</evidence>
<dbReference type="InterPro" id="IPR050683">
    <property type="entry name" value="Bact_Polysacc_Export_ATP-bd"/>
</dbReference>
<dbReference type="PANTHER" id="PTHR46743:SF2">
    <property type="entry name" value="TEICHOIC ACIDS EXPORT ATP-BINDING PROTEIN TAGH"/>
    <property type="match status" value="1"/>
</dbReference>
<keyword evidence="8" id="KW-1185">Reference proteome</keyword>
<dbReference type="CDD" id="cd03220">
    <property type="entry name" value="ABC_KpsT_Wzt"/>
    <property type="match status" value="1"/>
</dbReference>
<dbReference type="Gene3D" id="3.40.50.300">
    <property type="entry name" value="P-loop containing nucleotide triphosphate hydrolases"/>
    <property type="match status" value="1"/>
</dbReference>
<evidence type="ECO:0000259" key="6">
    <source>
        <dbReference type="PROSITE" id="PS50893"/>
    </source>
</evidence>
<organism evidence="7 8">
    <name type="scientific">Isoptericola cucumis</name>
    <dbReference type="NCBI Taxonomy" id="1776856"/>
    <lineage>
        <taxon>Bacteria</taxon>
        <taxon>Bacillati</taxon>
        <taxon>Actinomycetota</taxon>
        <taxon>Actinomycetes</taxon>
        <taxon>Micrococcales</taxon>
        <taxon>Promicromonosporaceae</taxon>
        <taxon>Isoptericola</taxon>
    </lineage>
</organism>
<evidence type="ECO:0000313" key="7">
    <source>
        <dbReference type="EMBL" id="GGI08674.1"/>
    </source>
</evidence>
<keyword evidence="3" id="KW-0547">Nucleotide-binding</keyword>
<dbReference type="PROSITE" id="PS50893">
    <property type="entry name" value="ABC_TRANSPORTER_2"/>
    <property type="match status" value="1"/>
</dbReference>
<feature type="region of interest" description="Disordered" evidence="5">
    <location>
        <begin position="297"/>
        <end position="345"/>
    </location>
</feature>
<dbReference type="PROSITE" id="PS00211">
    <property type="entry name" value="ABC_TRANSPORTER_1"/>
    <property type="match status" value="1"/>
</dbReference>
<dbReference type="EMBL" id="BMDG01000007">
    <property type="protein sequence ID" value="GGI08674.1"/>
    <property type="molecule type" value="Genomic_DNA"/>
</dbReference>
<dbReference type="RefSeq" id="WP_188523794.1">
    <property type="nucleotide sequence ID" value="NZ_BMDG01000007.1"/>
</dbReference>
<evidence type="ECO:0000256" key="4">
    <source>
        <dbReference type="ARBA" id="ARBA00022840"/>
    </source>
</evidence>
<evidence type="ECO:0000256" key="3">
    <source>
        <dbReference type="ARBA" id="ARBA00022741"/>
    </source>
</evidence>
<gene>
    <name evidence="7" type="ORF">GCM10007368_22340</name>
</gene>
<accession>A0ABQ2B8M4</accession>
<protein>
    <submittedName>
        <fullName evidence="7">Teichoic acid ABC transporter ATP-binding protein</fullName>
    </submittedName>
</protein>
<dbReference type="SUPFAM" id="SSF52540">
    <property type="entry name" value="P-loop containing nucleoside triphosphate hydrolases"/>
    <property type="match status" value="1"/>
</dbReference>
<evidence type="ECO:0000256" key="2">
    <source>
        <dbReference type="ARBA" id="ARBA00022448"/>
    </source>
</evidence>
<dbReference type="SMART" id="SM00382">
    <property type="entry name" value="AAA"/>
    <property type="match status" value="1"/>
</dbReference>
<keyword evidence="4 7" id="KW-0067">ATP-binding</keyword>
<dbReference type="InterPro" id="IPR017871">
    <property type="entry name" value="ABC_transporter-like_CS"/>
</dbReference>
<dbReference type="GO" id="GO:0005524">
    <property type="term" value="F:ATP binding"/>
    <property type="evidence" value="ECO:0007669"/>
    <property type="project" value="UniProtKB-KW"/>
</dbReference>
<reference evidence="8" key="1">
    <citation type="journal article" date="2019" name="Int. J. Syst. Evol. Microbiol.">
        <title>The Global Catalogue of Microorganisms (GCM) 10K type strain sequencing project: providing services to taxonomists for standard genome sequencing and annotation.</title>
        <authorList>
            <consortium name="The Broad Institute Genomics Platform"/>
            <consortium name="The Broad Institute Genome Sequencing Center for Infectious Disease"/>
            <person name="Wu L."/>
            <person name="Ma J."/>
        </authorList>
    </citation>
    <scope>NUCLEOTIDE SEQUENCE [LARGE SCALE GENOMIC DNA]</scope>
    <source>
        <strain evidence="8">CCM 8653</strain>
    </source>
</reference>
<dbReference type="InterPro" id="IPR003593">
    <property type="entry name" value="AAA+_ATPase"/>
</dbReference>
<dbReference type="Proteomes" id="UP000632535">
    <property type="component" value="Unassembled WGS sequence"/>
</dbReference>
<sequence>MTEADLDLDVDLEGEFEPEDLQGPKPVAHVGPPVLVVDDLHIVYRVFGGKARAAAKSGAANVRAAKVEKPSFVKRLLSSGSGHVGAVSEVHAVRGISFVARHGEAIGIVGVNGSGKSTLLRAVAGLIPPASGSVYVDGEPALLGVNAALMPQLTGERNIMIGGLALGMTPQEVDERFDEVVEFADIGDFVYLPMKTYSSGMAARLRFAISSAARPEILMIDEALATGDAAFKARSKARIDEVRKNAGTVFLVSHSIATIEAMCTRVLWVHQGQLVMDGPADEVAEAYKEFVRAHRRANTSARAGGVGPRARSKRRNREVAEAKTGDATPSDGQATDAADAKPTAE</sequence>
<dbReference type="InterPro" id="IPR015860">
    <property type="entry name" value="ABC_transpr_TagH-like"/>
</dbReference>